<comment type="caution">
    <text evidence="2">The sequence shown here is derived from an EMBL/GenBank/DDBJ whole genome shotgun (WGS) entry which is preliminary data.</text>
</comment>
<dbReference type="AlphaFoldDB" id="A0A4R0RC46"/>
<accession>A0A4R0RC46</accession>
<dbReference type="EMBL" id="RWJN01000417">
    <property type="protein sequence ID" value="TCD61929.1"/>
    <property type="molecule type" value="Genomic_DNA"/>
</dbReference>
<dbReference type="STRING" id="92696.A0A4R0RC46"/>
<gene>
    <name evidence="2" type="ORF">EIP91_007697</name>
</gene>
<sequence length="139" mass="13015">MSTSASNAGGSAGNKVKGAAQTVHGVGESIRGGALDFVDSAVGHGKRHNASQRGAQETEQGIARMEGGKAGANNAGGVPQPGATADNSTHPGTVGNEKPHGGLGGGSAGGAGYGGSNAANQPGTGAAATQSGAGNTKQL</sequence>
<feature type="compositionally biased region" description="Gly residues" evidence="1">
    <location>
        <begin position="101"/>
        <end position="115"/>
    </location>
</feature>
<evidence type="ECO:0000313" key="2">
    <source>
        <dbReference type="EMBL" id="TCD61929.1"/>
    </source>
</evidence>
<protein>
    <submittedName>
        <fullName evidence="2">Uncharacterized protein</fullName>
    </submittedName>
</protein>
<evidence type="ECO:0000313" key="3">
    <source>
        <dbReference type="Proteomes" id="UP000292702"/>
    </source>
</evidence>
<organism evidence="2 3">
    <name type="scientific">Steccherinum ochraceum</name>
    <dbReference type="NCBI Taxonomy" id="92696"/>
    <lineage>
        <taxon>Eukaryota</taxon>
        <taxon>Fungi</taxon>
        <taxon>Dikarya</taxon>
        <taxon>Basidiomycota</taxon>
        <taxon>Agaricomycotina</taxon>
        <taxon>Agaricomycetes</taxon>
        <taxon>Polyporales</taxon>
        <taxon>Steccherinaceae</taxon>
        <taxon>Steccherinum</taxon>
    </lineage>
</organism>
<proteinExistence type="predicted"/>
<reference evidence="2 3" key="1">
    <citation type="submission" date="2018-11" db="EMBL/GenBank/DDBJ databases">
        <title>Genome assembly of Steccherinum ochraceum LE-BIN_3174, the white-rot fungus of the Steccherinaceae family (The Residual Polyporoid clade, Polyporales, Basidiomycota).</title>
        <authorList>
            <person name="Fedorova T.V."/>
            <person name="Glazunova O.A."/>
            <person name="Landesman E.O."/>
            <person name="Moiseenko K.V."/>
            <person name="Psurtseva N.V."/>
            <person name="Savinova O.S."/>
            <person name="Shakhova N.V."/>
            <person name="Tyazhelova T.V."/>
            <person name="Vasina D.V."/>
        </authorList>
    </citation>
    <scope>NUCLEOTIDE SEQUENCE [LARGE SCALE GENOMIC DNA]</scope>
    <source>
        <strain evidence="2 3">LE-BIN_3174</strain>
    </source>
</reference>
<feature type="region of interest" description="Disordered" evidence="1">
    <location>
        <begin position="1"/>
        <end position="21"/>
    </location>
</feature>
<dbReference type="OrthoDB" id="2590867at2759"/>
<feature type="region of interest" description="Disordered" evidence="1">
    <location>
        <begin position="41"/>
        <end position="139"/>
    </location>
</feature>
<name>A0A4R0RC46_9APHY</name>
<evidence type="ECO:0000256" key="1">
    <source>
        <dbReference type="SAM" id="MobiDB-lite"/>
    </source>
</evidence>
<dbReference type="Proteomes" id="UP000292702">
    <property type="component" value="Unassembled WGS sequence"/>
</dbReference>
<keyword evidence="3" id="KW-1185">Reference proteome</keyword>
<feature type="compositionally biased region" description="Low complexity" evidence="1">
    <location>
        <begin position="116"/>
        <end position="139"/>
    </location>
</feature>